<proteinExistence type="predicted"/>
<dbReference type="Proteomes" id="UP000603545">
    <property type="component" value="Unassembled WGS sequence"/>
</dbReference>
<dbReference type="AlphaFoldDB" id="A0A8J6N550"/>
<evidence type="ECO:0000313" key="2">
    <source>
        <dbReference type="Proteomes" id="UP000603545"/>
    </source>
</evidence>
<evidence type="ECO:0000313" key="1">
    <source>
        <dbReference type="EMBL" id="MBC8198966.1"/>
    </source>
</evidence>
<reference evidence="1 2" key="1">
    <citation type="submission" date="2020-08" db="EMBL/GenBank/DDBJ databases">
        <title>Bridging the membrane lipid divide: bacteria of the FCB group superphylum have the potential to synthesize archaeal ether lipids.</title>
        <authorList>
            <person name="Villanueva L."/>
            <person name="Von Meijenfeldt F.A.B."/>
            <person name="Westbye A.B."/>
            <person name="Yadav S."/>
            <person name="Hopmans E.C."/>
            <person name="Dutilh B.E."/>
            <person name="Sinninghe Damste J.S."/>
        </authorList>
    </citation>
    <scope>NUCLEOTIDE SEQUENCE [LARGE SCALE GENOMIC DNA]</scope>
    <source>
        <strain evidence="1">NIOZ-UU82</strain>
    </source>
</reference>
<protein>
    <recommendedName>
        <fullName evidence="3">GIY-YIG domain-containing protein</fullName>
    </recommendedName>
</protein>
<dbReference type="EMBL" id="JACNLL010000028">
    <property type="protein sequence ID" value="MBC8198966.1"/>
    <property type="molecule type" value="Genomic_DNA"/>
</dbReference>
<accession>A0A8J6N550</accession>
<comment type="caution">
    <text evidence="1">The sequence shown here is derived from an EMBL/GenBank/DDBJ whole genome shotgun (WGS) entry which is preliminary data.</text>
</comment>
<name>A0A8J6N550_9BACT</name>
<organism evidence="1 2">
    <name type="scientific">Candidatus Desulfaltia bathyphila</name>
    <dbReference type="NCBI Taxonomy" id="2841697"/>
    <lineage>
        <taxon>Bacteria</taxon>
        <taxon>Pseudomonadati</taxon>
        <taxon>Thermodesulfobacteriota</taxon>
        <taxon>Desulfobacteria</taxon>
        <taxon>Desulfobacterales</taxon>
        <taxon>Desulfobacterales incertae sedis</taxon>
        <taxon>Candidatus Desulfaltia</taxon>
    </lineage>
</organism>
<gene>
    <name evidence="1" type="ORF">H8E80_02810</name>
</gene>
<sequence>MKKHSPLQGWLNRTDPLCSFIKLENRPANHEFGGFLGIDLVVPVHESIGLAPETLENTWQTVNKYVISALELIDSDEPLWLDKEEVQMIKETLGEPPTFCYPIYIFSAGDNNNERPVYIGRTSSSTSRFSNGHIVCTKLHHPQYKGMSKRLYLGTVVLLADDKEYQPLEWVHPFKKAIETLNSVEAQLIYDLKPELNLHHKNKTNVTIPITPIHIQNFTEQTDFLNDYMCFPP</sequence>
<evidence type="ECO:0008006" key="3">
    <source>
        <dbReference type="Google" id="ProtNLM"/>
    </source>
</evidence>